<dbReference type="PANTHER" id="PTHR46268">
    <property type="entry name" value="STRESS RESPONSE PROTEIN NHAX"/>
    <property type="match status" value="1"/>
</dbReference>
<dbReference type="RefSeq" id="WP_110988579.1">
    <property type="nucleotide sequence ID" value="NZ_CAWNWM010000025.1"/>
</dbReference>
<keyword evidence="5" id="KW-1185">Reference proteome</keyword>
<sequence>MYKSILVAMDVFDSRTTVFEEALKLARLSGAKLVLLHALSNDEVGYPNVPPLGIDEAYYERWRSFVKEGLLHLNRFKEQAETEDVEAEMLQEIGRPGHVICAVAQEQNVDLIIIGNRGRSGLSEAVLGSQSNYVMHHAPCSVLVHRLTEDRSQSSDDKAPLAESV</sequence>
<dbReference type="AlphaFoldDB" id="A0A2W1JIP8"/>
<dbReference type="PANTHER" id="PTHR46268:SF8">
    <property type="entry name" value="UNIVERSAL STRESS PROTEIN SLL1388"/>
    <property type="match status" value="1"/>
</dbReference>
<dbReference type="PIRSF" id="PIRSF006276">
    <property type="entry name" value="UspA"/>
    <property type="match status" value="1"/>
</dbReference>
<protein>
    <recommendedName>
        <fullName evidence="2">Universal stress protein</fullName>
    </recommendedName>
</protein>
<dbReference type="PRINTS" id="PR01438">
    <property type="entry name" value="UNVRSLSTRESS"/>
</dbReference>
<proteinExistence type="inferred from homology"/>
<feature type="domain" description="UspA" evidence="3">
    <location>
        <begin position="1"/>
        <end position="144"/>
    </location>
</feature>
<evidence type="ECO:0000256" key="2">
    <source>
        <dbReference type="PIRNR" id="PIRNR006276"/>
    </source>
</evidence>
<comment type="similarity">
    <text evidence="1 2">Belongs to the universal stress protein A family.</text>
</comment>
<evidence type="ECO:0000313" key="4">
    <source>
        <dbReference type="EMBL" id="PZD70932.1"/>
    </source>
</evidence>
<evidence type="ECO:0000259" key="3">
    <source>
        <dbReference type="Pfam" id="PF00582"/>
    </source>
</evidence>
<comment type="subcellular location">
    <subcellularLocation>
        <location evidence="2">Cytoplasm</location>
    </subcellularLocation>
</comment>
<evidence type="ECO:0000313" key="5">
    <source>
        <dbReference type="Proteomes" id="UP000248857"/>
    </source>
</evidence>
<dbReference type="InterPro" id="IPR014729">
    <property type="entry name" value="Rossmann-like_a/b/a_fold"/>
</dbReference>
<dbReference type="EMBL" id="PQWO01000025">
    <property type="protein sequence ID" value="PZD70932.1"/>
    <property type="molecule type" value="Genomic_DNA"/>
</dbReference>
<gene>
    <name evidence="4" type="ORF">C1752_08707</name>
</gene>
<organism evidence="4 5">
    <name type="scientific">Acaryochloris thomasi RCC1774</name>
    <dbReference type="NCBI Taxonomy" id="1764569"/>
    <lineage>
        <taxon>Bacteria</taxon>
        <taxon>Bacillati</taxon>
        <taxon>Cyanobacteriota</taxon>
        <taxon>Cyanophyceae</taxon>
        <taxon>Acaryochloridales</taxon>
        <taxon>Acaryochloridaceae</taxon>
        <taxon>Acaryochloris</taxon>
        <taxon>Acaryochloris thomasi</taxon>
    </lineage>
</organism>
<evidence type="ECO:0000256" key="1">
    <source>
        <dbReference type="ARBA" id="ARBA00008791"/>
    </source>
</evidence>
<dbReference type="InterPro" id="IPR006016">
    <property type="entry name" value="UspA"/>
</dbReference>
<keyword evidence="2" id="KW-0963">Cytoplasm</keyword>
<name>A0A2W1JIP8_9CYAN</name>
<dbReference type="Proteomes" id="UP000248857">
    <property type="component" value="Unassembled WGS sequence"/>
</dbReference>
<accession>A0A2W1JIP8</accession>
<dbReference type="InterPro" id="IPR006015">
    <property type="entry name" value="Universal_stress_UspA"/>
</dbReference>
<dbReference type="CDD" id="cd00293">
    <property type="entry name" value="USP-like"/>
    <property type="match status" value="1"/>
</dbReference>
<reference evidence="4 5" key="1">
    <citation type="journal article" date="2018" name="Sci. Rep.">
        <title>A novel species of the marine cyanobacterium Acaryochloris with a unique pigment content and lifestyle.</title>
        <authorList>
            <person name="Partensky F."/>
            <person name="Six C."/>
            <person name="Ratin M."/>
            <person name="Garczarek L."/>
            <person name="Vaulot D."/>
            <person name="Probert I."/>
            <person name="Calteau A."/>
            <person name="Gourvil P."/>
            <person name="Marie D."/>
            <person name="Grebert T."/>
            <person name="Bouchier C."/>
            <person name="Le Panse S."/>
            <person name="Gachenot M."/>
            <person name="Rodriguez F."/>
            <person name="Garrido J.L."/>
        </authorList>
    </citation>
    <scope>NUCLEOTIDE SEQUENCE [LARGE SCALE GENOMIC DNA]</scope>
    <source>
        <strain evidence="4 5">RCC1774</strain>
    </source>
</reference>
<comment type="caution">
    <text evidence="4">The sequence shown here is derived from an EMBL/GenBank/DDBJ whole genome shotgun (WGS) entry which is preliminary data.</text>
</comment>
<dbReference type="OrthoDB" id="516822at2"/>
<dbReference type="Gene3D" id="3.40.50.620">
    <property type="entry name" value="HUPs"/>
    <property type="match status" value="1"/>
</dbReference>
<dbReference type="SUPFAM" id="SSF52402">
    <property type="entry name" value="Adenine nucleotide alpha hydrolases-like"/>
    <property type="match status" value="1"/>
</dbReference>
<dbReference type="GO" id="GO:0005737">
    <property type="term" value="C:cytoplasm"/>
    <property type="evidence" value="ECO:0007669"/>
    <property type="project" value="UniProtKB-SubCell"/>
</dbReference>
<dbReference type="Pfam" id="PF00582">
    <property type="entry name" value="Usp"/>
    <property type="match status" value="1"/>
</dbReference>